<reference evidence="1 2" key="1">
    <citation type="submission" date="2019-09" db="EMBL/GenBank/DDBJ databases">
        <title>Whole genome sequence of Photorhabdus heterorhabditis strain ETL (Enterobacteriales: Enterobacteriaceae) a bacterial symbiont of Heterorhabditis zealandica strain ETL (Rhabditida: Heterorhabditidae).</title>
        <authorList>
            <person name="Lulamba T.E."/>
            <person name="Serepa-Dlamini M.H."/>
        </authorList>
    </citation>
    <scope>NUCLEOTIDE SEQUENCE [LARGE SCALE GENOMIC DNA]</scope>
    <source>
        <strain evidence="1 2">ETL</strain>
    </source>
</reference>
<dbReference type="Proteomes" id="UP000322184">
    <property type="component" value="Unassembled WGS sequence"/>
</dbReference>
<organism evidence="1 2">
    <name type="scientific">Photorhabdus heterorhabditis</name>
    <dbReference type="NCBI Taxonomy" id="880156"/>
    <lineage>
        <taxon>Bacteria</taxon>
        <taxon>Pseudomonadati</taxon>
        <taxon>Pseudomonadota</taxon>
        <taxon>Gammaproteobacteria</taxon>
        <taxon>Enterobacterales</taxon>
        <taxon>Morganellaceae</taxon>
        <taxon>Photorhabdus</taxon>
    </lineage>
</organism>
<protein>
    <submittedName>
        <fullName evidence="1">DUF1436 family protein</fullName>
    </submittedName>
</protein>
<proteinExistence type="predicted"/>
<dbReference type="EMBL" id="VTUW01000062">
    <property type="protein sequence ID" value="KAA1176696.1"/>
    <property type="molecule type" value="Genomic_DNA"/>
</dbReference>
<dbReference type="InterPro" id="IPR037891">
    <property type="entry name" value="Cdil-like_sf"/>
</dbReference>
<sequence>MSEIFKRWKNARCVFNGDFYSVQTYSGNGLLGADSLGSNDLLQSIF</sequence>
<evidence type="ECO:0000313" key="1">
    <source>
        <dbReference type="EMBL" id="KAA1176696.1"/>
    </source>
</evidence>
<name>A0A5B0VQ21_9GAMM</name>
<dbReference type="AlphaFoldDB" id="A0A5B0VQ21"/>
<dbReference type="Gene3D" id="3.40.1590.10">
    <property type="entry name" value="NMB0488-like"/>
    <property type="match status" value="1"/>
</dbReference>
<dbReference type="RefSeq" id="WP_149617486.1">
    <property type="nucleotide sequence ID" value="NZ_CAWMRL010000056.1"/>
</dbReference>
<gene>
    <name evidence="1" type="ORF">F0L16_19945</name>
</gene>
<evidence type="ECO:0000313" key="2">
    <source>
        <dbReference type="Proteomes" id="UP000322184"/>
    </source>
</evidence>
<dbReference type="SUPFAM" id="SSF160207">
    <property type="entry name" value="NMB0488-like"/>
    <property type="match status" value="1"/>
</dbReference>
<comment type="caution">
    <text evidence="1">The sequence shown here is derived from an EMBL/GenBank/DDBJ whole genome shotgun (WGS) entry which is preliminary data.</text>
</comment>
<dbReference type="InterPro" id="IPR009888">
    <property type="entry name" value="CdiI_Proteobact"/>
</dbReference>
<accession>A0A5B0VQ21</accession>
<dbReference type="Pfam" id="PF07262">
    <property type="entry name" value="CdiI"/>
    <property type="match status" value="1"/>
</dbReference>